<keyword evidence="1" id="KW-1133">Transmembrane helix</keyword>
<name>A0ABU2ZTP9_9ALTE</name>
<dbReference type="PANTHER" id="PTHR30590:SF2">
    <property type="entry name" value="INNER MEMBRANE PROTEIN"/>
    <property type="match status" value="1"/>
</dbReference>
<evidence type="ECO:0000256" key="1">
    <source>
        <dbReference type="SAM" id="Phobius"/>
    </source>
</evidence>
<accession>A0ABU2ZTP9</accession>
<feature type="transmembrane region" description="Helical" evidence="1">
    <location>
        <begin position="339"/>
        <end position="359"/>
    </location>
</feature>
<protein>
    <submittedName>
        <fullName evidence="3">DUF418 domain-containing protein</fullName>
    </submittedName>
</protein>
<feature type="transmembrane region" description="Helical" evidence="1">
    <location>
        <begin position="365"/>
        <end position="385"/>
    </location>
</feature>
<dbReference type="Pfam" id="PF04235">
    <property type="entry name" value="DUF418"/>
    <property type="match status" value="1"/>
</dbReference>
<dbReference type="Proteomes" id="UP001253545">
    <property type="component" value="Unassembled WGS sequence"/>
</dbReference>
<evidence type="ECO:0000313" key="4">
    <source>
        <dbReference type="Proteomes" id="UP001253545"/>
    </source>
</evidence>
<keyword evidence="1" id="KW-0472">Membrane</keyword>
<sequence length="404" mass="45273">MDNTSTELSNRAQQRTRIDFLDILRGISICFICFANIQIFAGYLFYTDEYKATFEAASFNNILENIELIFIHGKFYTLFSLLFGVGMSIQFIRFKDDISAYKRYMYKRLAVLLLIGLIHIWLIWLGDIITLYAVLGFLVLLLFHCSSRTLVIIGVISILLPILHAILMGIIGFYPGVLFSIFMQKLAELGVPPGDLFEQALYLIMTNNLELHFTAKLYDPLVRMALIAAEGRIFKVFGIICLGVVAGRHIIKHDLLSNKPFLLKTALLGFVVGIPANIAMAILIDASEPSLQLLRIVAYAFGVVPLALAYAATLALVYKRAIAFFSIFAPLGRMALSNYLSQSVIAIILFNGFAGALGGKLGLSSIWMIGFCIVAIQIILSYFYLLKFKQGPIEYLWRRLIPKT</sequence>
<feature type="domain" description="DUF418" evidence="2">
    <location>
        <begin position="250"/>
        <end position="400"/>
    </location>
</feature>
<feature type="transmembrane region" description="Helical" evidence="1">
    <location>
        <begin position="66"/>
        <end position="92"/>
    </location>
</feature>
<feature type="transmembrane region" description="Helical" evidence="1">
    <location>
        <begin position="263"/>
        <end position="284"/>
    </location>
</feature>
<feature type="transmembrane region" description="Helical" evidence="1">
    <location>
        <begin position="233"/>
        <end position="251"/>
    </location>
</feature>
<comment type="caution">
    <text evidence="3">The sequence shown here is derived from an EMBL/GenBank/DDBJ whole genome shotgun (WGS) entry which is preliminary data.</text>
</comment>
<organism evidence="3 4">
    <name type="scientific">Glaciecola petra</name>
    <dbReference type="NCBI Taxonomy" id="3075602"/>
    <lineage>
        <taxon>Bacteria</taxon>
        <taxon>Pseudomonadati</taxon>
        <taxon>Pseudomonadota</taxon>
        <taxon>Gammaproteobacteria</taxon>
        <taxon>Alteromonadales</taxon>
        <taxon>Alteromonadaceae</taxon>
        <taxon>Glaciecola</taxon>
    </lineage>
</organism>
<gene>
    <name evidence="3" type="ORF">RM552_14315</name>
</gene>
<feature type="transmembrane region" description="Helical" evidence="1">
    <location>
        <begin position="104"/>
        <end position="122"/>
    </location>
</feature>
<proteinExistence type="predicted"/>
<dbReference type="EMBL" id="JAVRHX010000004">
    <property type="protein sequence ID" value="MDT0596025.1"/>
    <property type="molecule type" value="Genomic_DNA"/>
</dbReference>
<feature type="transmembrane region" description="Helical" evidence="1">
    <location>
        <begin position="150"/>
        <end position="174"/>
    </location>
</feature>
<keyword evidence="1" id="KW-0812">Transmembrane</keyword>
<feature type="transmembrane region" description="Helical" evidence="1">
    <location>
        <begin position="296"/>
        <end position="318"/>
    </location>
</feature>
<dbReference type="InterPro" id="IPR052529">
    <property type="entry name" value="Bact_Transport_Assoc"/>
</dbReference>
<evidence type="ECO:0000259" key="2">
    <source>
        <dbReference type="Pfam" id="PF04235"/>
    </source>
</evidence>
<evidence type="ECO:0000313" key="3">
    <source>
        <dbReference type="EMBL" id="MDT0596025.1"/>
    </source>
</evidence>
<dbReference type="PANTHER" id="PTHR30590">
    <property type="entry name" value="INNER MEMBRANE PROTEIN"/>
    <property type="match status" value="1"/>
</dbReference>
<feature type="transmembrane region" description="Helical" evidence="1">
    <location>
        <begin position="23"/>
        <end position="46"/>
    </location>
</feature>
<keyword evidence="4" id="KW-1185">Reference proteome</keyword>
<dbReference type="InterPro" id="IPR007349">
    <property type="entry name" value="DUF418"/>
</dbReference>
<reference evidence="3 4" key="1">
    <citation type="submission" date="2023-09" db="EMBL/GenBank/DDBJ databases">
        <authorList>
            <person name="Rey-Velasco X."/>
        </authorList>
    </citation>
    <scope>NUCLEOTIDE SEQUENCE [LARGE SCALE GENOMIC DNA]</scope>
    <source>
        <strain evidence="3 4">P117</strain>
    </source>
</reference>
<dbReference type="RefSeq" id="WP_311369538.1">
    <property type="nucleotide sequence ID" value="NZ_JAVRHX010000004.1"/>
</dbReference>
<feature type="transmembrane region" description="Helical" evidence="1">
    <location>
        <begin position="128"/>
        <end position="143"/>
    </location>
</feature>